<comment type="caution">
    <text evidence="1">The sequence shown here is derived from an EMBL/GenBank/DDBJ whole genome shotgun (WGS) entry which is preliminary data.</text>
</comment>
<dbReference type="AlphaFoldDB" id="A0A834N1H2"/>
<evidence type="ECO:0000313" key="1">
    <source>
        <dbReference type="EMBL" id="KAF7390738.1"/>
    </source>
</evidence>
<sequence>MDRQQVRRETLKKATITTKTTNRPFGFESTYKTILKISKRIQRESRSLDKKDCVGREEFVKSVYVALVWIHRHK</sequence>
<proteinExistence type="predicted"/>
<accession>A0A834N1H2</accession>
<name>A0A834N1H2_VESVU</name>
<organism evidence="1 2">
    <name type="scientific">Vespula vulgaris</name>
    <name type="common">Yellow jacket</name>
    <name type="synonym">Wasp</name>
    <dbReference type="NCBI Taxonomy" id="7454"/>
    <lineage>
        <taxon>Eukaryota</taxon>
        <taxon>Metazoa</taxon>
        <taxon>Ecdysozoa</taxon>
        <taxon>Arthropoda</taxon>
        <taxon>Hexapoda</taxon>
        <taxon>Insecta</taxon>
        <taxon>Pterygota</taxon>
        <taxon>Neoptera</taxon>
        <taxon>Endopterygota</taxon>
        <taxon>Hymenoptera</taxon>
        <taxon>Apocrita</taxon>
        <taxon>Aculeata</taxon>
        <taxon>Vespoidea</taxon>
        <taxon>Vespidae</taxon>
        <taxon>Vespinae</taxon>
        <taxon>Vespula</taxon>
    </lineage>
</organism>
<dbReference type="Proteomes" id="UP000614350">
    <property type="component" value="Unassembled WGS sequence"/>
</dbReference>
<keyword evidence="2" id="KW-1185">Reference proteome</keyword>
<reference evidence="1" key="1">
    <citation type="journal article" date="2020" name="G3 (Bethesda)">
        <title>High-Quality Assemblies for Three Invasive Social Wasps from the &lt;i&gt;Vespula&lt;/i&gt; Genus.</title>
        <authorList>
            <person name="Harrop T.W.R."/>
            <person name="Guhlin J."/>
            <person name="McLaughlin G.M."/>
            <person name="Permina E."/>
            <person name="Stockwell P."/>
            <person name="Gilligan J."/>
            <person name="Le Lec M.F."/>
            <person name="Gruber M.A.M."/>
            <person name="Quinn O."/>
            <person name="Lovegrove M."/>
            <person name="Duncan E.J."/>
            <person name="Remnant E.J."/>
            <person name="Van Eeckhoven J."/>
            <person name="Graham B."/>
            <person name="Knapp R.A."/>
            <person name="Langford K.W."/>
            <person name="Kronenberg Z."/>
            <person name="Press M.O."/>
            <person name="Eacker S.M."/>
            <person name="Wilson-Rankin E.E."/>
            <person name="Purcell J."/>
            <person name="Lester P.J."/>
            <person name="Dearden P.K."/>
        </authorList>
    </citation>
    <scope>NUCLEOTIDE SEQUENCE</scope>
    <source>
        <strain evidence="1">Marl-1</strain>
    </source>
</reference>
<protein>
    <submittedName>
        <fullName evidence="1">Uncharacterized protein</fullName>
    </submittedName>
</protein>
<evidence type="ECO:0000313" key="2">
    <source>
        <dbReference type="Proteomes" id="UP000614350"/>
    </source>
</evidence>
<dbReference type="EMBL" id="JACSEA010000010">
    <property type="protein sequence ID" value="KAF7390738.1"/>
    <property type="molecule type" value="Genomic_DNA"/>
</dbReference>
<gene>
    <name evidence="1" type="ORF">HZH66_009218</name>
</gene>